<evidence type="ECO:0000313" key="2">
    <source>
        <dbReference type="Proteomes" id="UP000261284"/>
    </source>
</evidence>
<dbReference type="Proteomes" id="UP000261284">
    <property type="component" value="Unassembled WGS sequence"/>
</dbReference>
<comment type="caution">
    <text evidence="1">The sequence shown here is derived from an EMBL/GenBank/DDBJ whole genome shotgun (WGS) entry which is preliminary data.</text>
</comment>
<dbReference type="EMBL" id="QTJU01000002">
    <property type="protein sequence ID" value="RFM29035.1"/>
    <property type="molecule type" value="Genomic_DNA"/>
</dbReference>
<sequence>MQVTGFLTYTSVENTNVRHVAQPVNLILAIYPYGKNWCWPHALVWRKLLSVYQVALSVAASCIYQ</sequence>
<keyword evidence="2" id="KW-1185">Reference proteome</keyword>
<proteinExistence type="predicted"/>
<organism evidence="1 2">
    <name type="scientific">Deminuibacter soli</name>
    <dbReference type="NCBI Taxonomy" id="2291815"/>
    <lineage>
        <taxon>Bacteria</taxon>
        <taxon>Pseudomonadati</taxon>
        <taxon>Bacteroidota</taxon>
        <taxon>Chitinophagia</taxon>
        <taxon>Chitinophagales</taxon>
        <taxon>Chitinophagaceae</taxon>
        <taxon>Deminuibacter</taxon>
    </lineage>
</organism>
<reference evidence="1 2" key="1">
    <citation type="submission" date="2018-08" db="EMBL/GenBank/DDBJ databases">
        <title>Chitinophagaceae sp. K23C18032701, a novel bacterium isolated from forest soil.</title>
        <authorList>
            <person name="Wang C."/>
        </authorList>
    </citation>
    <scope>NUCLEOTIDE SEQUENCE [LARGE SCALE GENOMIC DNA]</scope>
    <source>
        <strain evidence="1 2">K23C18032701</strain>
    </source>
</reference>
<evidence type="ECO:0000313" key="1">
    <source>
        <dbReference type="EMBL" id="RFM29035.1"/>
    </source>
</evidence>
<accession>A0A3E1NM81</accession>
<name>A0A3E1NM81_9BACT</name>
<dbReference type="AlphaFoldDB" id="A0A3E1NM81"/>
<protein>
    <submittedName>
        <fullName evidence="1">Uncharacterized protein</fullName>
    </submittedName>
</protein>
<gene>
    <name evidence="1" type="ORF">DXN05_09735</name>
</gene>